<dbReference type="PANTHER" id="PTHR23073">
    <property type="entry name" value="26S PROTEASOME REGULATORY SUBUNIT"/>
    <property type="match status" value="1"/>
</dbReference>
<dbReference type="AlphaFoldDB" id="A9FV89"/>
<evidence type="ECO:0000256" key="2">
    <source>
        <dbReference type="ARBA" id="ARBA00022741"/>
    </source>
</evidence>
<dbReference type="SUPFAM" id="SSF52540">
    <property type="entry name" value="P-loop containing nucleoside triphosphate hydrolases"/>
    <property type="match status" value="1"/>
</dbReference>
<dbReference type="Proteomes" id="UP000002139">
    <property type="component" value="Chromosome"/>
</dbReference>
<dbReference type="BioCyc" id="SCEL448385:SCE_RS10755-MONOMER"/>
<dbReference type="eggNOG" id="COG0464">
    <property type="taxonomic scope" value="Bacteria"/>
</dbReference>
<dbReference type="KEGG" id="scl:sce2090"/>
<dbReference type="Pfam" id="PF00004">
    <property type="entry name" value="AAA"/>
    <property type="match status" value="1"/>
</dbReference>
<feature type="region of interest" description="Disordered" evidence="4">
    <location>
        <begin position="27"/>
        <end position="52"/>
    </location>
</feature>
<reference evidence="6 7" key="1">
    <citation type="journal article" date="2007" name="Nat. Biotechnol.">
        <title>Complete genome sequence of the myxobacterium Sorangium cellulosum.</title>
        <authorList>
            <person name="Schneiker S."/>
            <person name="Perlova O."/>
            <person name="Kaiser O."/>
            <person name="Gerth K."/>
            <person name="Alici A."/>
            <person name="Altmeyer M.O."/>
            <person name="Bartels D."/>
            <person name="Bekel T."/>
            <person name="Beyer S."/>
            <person name="Bode E."/>
            <person name="Bode H.B."/>
            <person name="Bolten C.J."/>
            <person name="Choudhuri J.V."/>
            <person name="Doss S."/>
            <person name="Elnakady Y.A."/>
            <person name="Frank B."/>
            <person name="Gaigalat L."/>
            <person name="Goesmann A."/>
            <person name="Groeger C."/>
            <person name="Gross F."/>
            <person name="Jelsbak L."/>
            <person name="Jelsbak L."/>
            <person name="Kalinowski J."/>
            <person name="Kegler C."/>
            <person name="Knauber T."/>
            <person name="Konietzny S."/>
            <person name="Kopp M."/>
            <person name="Krause L."/>
            <person name="Krug D."/>
            <person name="Linke B."/>
            <person name="Mahmud T."/>
            <person name="Martinez-Arias R."/>
            <person name="McHardy A.C."/>
            <person name="Merai M."/>
            <person name="Meyer F."/>
            <person name="Mormann S."/>
            <person name="Munoz-Dorado J."/>
            <person name="Perez J."/>
            <person name="Pradella S."/>
            <person name="Rachid S."/>
            <person name="Raddatz G."/>
            <person name="Rosenau F."/>
            <person name="Rueckert C."/>
            <person name="Sasse F."/>
            <person name="Scharfe M."/>
            <person name="Schuster S.C."/>
            <person name="Suen G."/>
            <person name="Treuner-Lange A."/>
            <person name="Velicer G.J."/>
            <person name="Vorholter F.-J."/>
            <person name="Weissman K.J."/>
            <person name="Welch R.D."/>
            <person name="Wenzel S.C."/>
            <person name="Whitworth D.E."/>
            <person name="Wilhelm S."/>
            <person name="Wittmann C."/>
            <person name="Bloecker H."/>
            <person name="Puehler A."/>
            <person name="Mueller R."/>
        </authorList>
    </citation>
    <scope>NUCLEOTIDE SEQUENCE [LARGE SCALE GENOMIC DNA]</scope>
    <source>
        <strain evidence="7">So ce56</strain>
    </source>
</reference>
<dbReference type="EMBL" id="AM746676">
    <property type="protein sequence ID" value="CAN92249.1"/>
    <property type="molecule type" value="Genomic_DNA"/>
</dbReference>
<feature type="compositionally biased region" description="Low complexity" evidence="4">
    <location>
        <begin position="32"/>
        <end position="52"/>
    </location>
</feature>
<dbReference type="HOGENOM" id="CLU_016564_1_0_7"/>
<dbReference type="InterPro" id="IPR050221">
    <property type="entry name" value="26S_Proteasome_ATPase"/>
</dbReference>
<dbReference type="OrthoDB" id="9802352at2"/>
<keyword evidence="3" id="KW-0067">ATP-binding</keyword>
<dbReference type="Pfam" id="PF22977">
    <property type="entry name" value="WHD"/>
    <property type="match status" value="1"/>
</dbReference>
<dbReference type="InterPro" id="IPR054472">
    <property type="entry name" value="WHD"/>
</dbReference>
<gene>
    <name evidence="6" type="ordered locus">sce2090</name>
</gene>
<proteinExistence type="inferred from homology"/>
<protein>
    <submittedName>
        <fullName evidence="6">AAA family ATPase</fullName>
    </submittedName>
</protein>
<dbReference type="STRING" id="448385.sce2090"/>
<dbReference type="CDD" id="cd19481">
    <property type="entry name" value="RecA-like_protease"/>
    <property type="match status" value="1"/>
</dbReference>
<dbReference type="InterPro" id="IPR027417">
    <property type="entry name" value="P-loop_NTPase"/>
</dbReference>
<dbReference type="SMART" id="SM00382">
    <property type="entry name" value="AAA"/>
    <property type="match status" value="1"/>
</dbReference>
<evidence type="ECO:0000256" key="3">
    <source>
        <dbReference type="ARBA" id="ARBA00022840"/>
    </source>
</evidence>
<dbReference type="InterPro" id="IPR003959">
    <property type="entry name" value="ATPase_AAA_core"/>
</dbReference>
<accession>A9FV89</accession>
<dbReference type="GO" id="GO:0016887">
    <property type="term" value="F:ATP hydrolysis activity"/>
    <property type="evidence" value="ECO:0007669"/>
    <property type="project" value="InterPro"/>
</dbReference>
<keyword evidence="7" id="KW-1185">Reference proteome</keyword>
<name>A9FV89_SORC5</name>
<evidence type="ECO:0000313" key="6">
    <source>
        <dbReference type="EMBL" id="CAN92249.1"/>
    </source>
</evidence>
<keyword evidence="2" id="KW-0547">Nucleotide-binding</keyword>
<dbReference type="InterPro" id="IPR003593">
    <property type="entry name" value="AAA+_ATPase"/>
</dbReference>
<organism evidence="6 7">
    <name type="scientific">Sorangium cellulosum (strain So ce56)</name>
    <name type="common">Polyangium cellulosum (strain So ce56)</name>
    <dbReference type="NCBI Taxonomy" id="448385"/>
    <lineage>
        <taxon>Bacteria</taxon>
        <taxon>Pseudomonadati</taxon>
        <taxon>Myxococcota</taxon>
        <taxon>Polyangia</taxon>
        <taxon>Polyangiales</taxon>
        <taxon>Polyangiaceae</taxon>
        <taxon>Sorangium</taxon>
    </lineage>
</organism>
<evidence type="ECO:0000256" key="4">
    <source>
        <dbReference type="SAM" id="MobiDB-lite"/>
    </source>
</evidence>
<feature type="domain" description="AAA+ ATPase" evidence="5">
    <location>
        <begin position="432"/>
        <end position="566"/>
    </location>
</feature>
<comment type="similarity">
    <text evidence="1">Belongs to the AAA ATPase family.</text>
</comment>
<sequence>MTGEPWIRANQRAFSAALDEVRSLLERHARSPGGAPRPDEAPAPAGEASPAQGSPPALDLVCSAFGLSSFERRVLVLCAGIELCSDFPALCAAAQGNARSTHATFSLALAAFPDAHWNALVSFAPLRRYRLIELDRGAGLTSAPLRIDEWALHWLTGTPSLDERLRDLAQPLIAARDLVPTHRRIAERIARLAEGPAAAAVIQLCGADRATRREIAAGAAALRGGGVVAVRAAYLHAADRDLVASLLEREVLLSSGTILIEIDDDEPPEALRAVAMLADRPALPVVVSSAAPVRAGARPVIRVDAHRPARAEQRALWQAAVGAEDAERSGEIERVVQQFDLGREAIFAAAAYARSDLESGNGDPRLSLWSACRAQIRPRLADLAQHIPTVAGWDDLILPPAQIALLREIGAHVRHRACVLDDWGFGKATRGLGVSALFAGASGTGKTMAAEVLARELEMDLHRVDLSQVVSKYIGETEKNLRRVFDAAEDGATVLLFDEADALFGKRSEVKDSHDRFANIEVSYLLQRMESYRGLAILTTNMMEALDDAFLRRIRFVVQFPMPDAALRRAIWQRAFPPATPTEGLDCGKLARLDVAGGNIRNIAIGAAFLAAERGEPVRMGHVLRSARTEYAKLQRPITEIDLGGLS</sequence>
<dbReference type="RefSeq" id="WP_012234725.1">
    <property type="nucleotide sequence ID" value="NC_010162.1"/>
</dbReference>
<evidence type="ECO:0000259" key="5">
    <source>
        <dbReference type="SMART" id="SM00382"/>
    </source>
</evidence>
<dbReference type="GO" id="GO:0005524">
    <property type="term" value="F:ATP binding"/>
    <property type="evidence" value="ECO:0007669"/>
    <property type="project" value="UniProtKB-KW"/>
</dbReference>
<evidence type="ECO:0000313" key="7">
    <source>
        <dbReference type="Proteomes" id="UP000002139"/>
    </source>
</evidence>
<dbReference type="Gene3D" id="3.40.50.300">
    <property type="entry name" value="P-loop containing nucleotide triphosphate hydrolases"/>
    <property type="match status" value="1"/>
</dbReference>
<evidence type="ECO:0000256" key="1">
    <source>
        <dbReference type="ARBA" id="ARBA00006914"/>
    </source>
</evidence>